<dbReference type="Proteomes" id="UP000507470">
    <property type="component" value="Unassembled WGS sequence"/>
</dbReference>
<name>A0A6J8C262_MYTCO</name>
<protein>
    <recommendedName>
        <fullName evidence="3">Mab-21-like HhH/H2TH-like domain-containing protein</fullName>
    </recommendedName>
</protein>
<sequence>MKLAKAMTQLQRNVILIIKALQKSSLQEYCEILTTFHWKTVVYWVSEKTESHILENQTEETILIFLQNILAYMVDCLKMLCNIIWFLATSLPINKKDEIHDMVSKIAEIQENPIGLTSFTGLEEPELSLQEMLTRLIEMNKPTVNDDRHNKYCSYIMRLLSYFSGERCMVAGSTQEQTRLRIRQDKGDFDYLIISAISIPASALEYREDLPCFVHINGLQLVNQLPTVQLIDGRFLPSNLLSEIKPEAFKHIRDFQKLLSIFGRTRRRNSLHVDLDHNIKPGKTLVSYSDVNCPALDMKQAKSNPKLISENLKQRIDEQISEEKVETMSNLIKVANVIDAFSKADIKQILKRLIFYKRLAPLLVLFHVKLLKILAVKT</sequence>
<accession>A0A6J8C262</accession>
<dbReference type="Gene3D" id="1.10.1410.40">
    <property type="match status" value="1"/>
</dbReference>
<evidence type="ECO:0000313" key="2">
    <source>
        <dbReference type="Proteomes" id="UP000507470"/>
    </source>
</evidence>
<dbReference type="OrthoDB" id="5968689at2759"/>
<gene>
    <name evidence="1" type="ORF">MCOR_25542</name>
</gene>
<evidence type="ECO:0000313" key="1">
    <source>
        <dbReference type="EMBL" id="CAC5390445.1"/>
    </source>
</evidence>
<evidence type="ECO:0008006" key="3">
    <source>
        <dbReference type="Google" id="ProtNLM"/>
    </source>
</evidence>
<proteinExistence type="predicted"/>
<organism evidence="1 2">
    <name type="scientific">Mytilus coruscus</name>
    <name type="common">Sea mussel</name>
    <dbReference type="NCBI Taxonomy" id="42192"/>
    <lineage>
        <taxon>Eukaryota</taxon>
        <taxon>Metazoa</taxon>
        <taxon>Spiralia</taxon>
        <taxon>Lophotrochozoa</taxon>
        <taxon>Mollusca</taxon>
        <taxon>Bivalvia</taxon>
        <taxon>Autobranchia</taxon>
        <taxon>Pteriomorphia</taxon>
        <taxon>Mytilida</taxon>
        <taxon>Mytiloidea</taxon>
        <taxon>Mytilidae</taxon>
        <taxon>Mytilinae</taxon>
        <taxon>Mytilus</taxon>
    </lineage>
</organism>
<keyword evidence="2" id="KW-1185">Reference proteome</keyword>
<reference evidence="1 2" key="1">
    <citation type="submission" date="2020-06" db="EMBL/GenBank/DDBJ databases">
        <authorList>
            <person name="Li R."/>
            <person name="Bekaert M."/>
        </authorList>
    </citation>
    <scope>NUCLEOTIDE SEQUENCE [LARGE SCALE GENOMIC DNA]</scope>
    <source>
        <strain evidence="2">wild</strain>
    </source>
</reference>
<dbReference type="EMBL" id="CACVKT020004528">
    <property type="protein sequence ID" value="CAC5390445.1"/>
    <property type="molecule type" value="Genomic_DNA"/>
</dbReference>
<dbReference type="AlphaFoldDB" id="A0A6J8C262"/>